<dbReference type="PANTHER" id="PTHR33504:SF2">
    <property type="entry name" value="PROTEIN MFI"/>
    <property type="match status" value="1"/>
</dbReference>
<dbReference type="Proteomes" id="UP000694523">
    <property type="component" value="Unplaced"/>
</dbReference>
<keyword evidence="3" id="KW-1185">Reference proteome</keyword>
<evidence type="ECO:0000313" key="2">
    <source>
        <dbReference type="Ensembl" id="ENSNMLP00000018347.1"/>
    </source>
</evidence>
<reference evidence="2" key="2">
    <citation type="submission" date="2025-09" db="UniProtKB">
        <authorList>
            <consortium name="Ensembl"/>
        </authorList>
    </citation>
    <scope>IDENTIFICATION</scope>
</reference>
<organism evidence="2 3">
    <name type="scientific">Neogobius melanostomus</name>
    <name type="common">round goby</name>
    <dbReference type="NCBI Taxonomy" id="47308"/>
    <lineage>
        <taxon>Eukaryota</taxon>
        <taxon>Metazoa</taxon>
        <taxon>Chordata</taxon>
        <taxon>Craniata</taxon>
        <taxon>Vertebrata</taxon>
        <taxon>Euteleostomi</taxon>
        <taxon>Actinopterygii</taxon>
        <taxon>Neopterygii</taxon>
        <taxon>Teleostei</taxon>
        <taxon>Neoteleostei</taxon>
        <taxon>Acanthomorphata</taxon>
        <taxon>Gobiaria</taxon>
        <taxon>Gobiiformes</taxon>
        <taxon>Gobioidei</taxon>
        <taxon>Gobiidae</taxon>
        <taxon>Benthophilinae</taxon>
        <taxon>Neogobiini</taxon>
        <taxon>Neogobius</taxon>
    </lineage>
</organism>
<reference evidence="2" key="1">
    <citation type="submission" date="2025-08" db="UniProtKB">
        <authorList>
            <consortium name="Ensembl"/>
        </authorList>
    </citation>
    <scope>IDENTIFICATION</scope>
</reference>
<evidence type="ECO:0000256" key="1">
    <source>
        <dbReference type="SAM" id="MobiDB-lite"/>
    </source>
</evidence>
<accession>A0A8C6T9N9</accession>
<dbReference type="Ensembl" id="ENSNMLT00000020637.1">
    <property type="protein sequence ID" value="ENSNMLP00000018347.1"/>
    <property type="gene ID" value="ENSNMLG00000012075.1"/>
</dbReference>
<protein>
    <submittedName>
        <fullName evidence="2">Uncharacterized protein</fullName>
    </submittedName>
</protein>
<feature type="region of interest" description="Disordered" evidence="1">
    <location>
        <begin position="105"/>
        <end position="130"/>
    </location>
</feature>
<feature type="compositionally biased region" description="Polar residues" evidence="1">
    <location>
        <begin position="105"/>
        <end position="123"/>
    </location>
</feature>
<dbReference type="PANTHER" id="PTHR33504">
    <property type="entry name" value="NADH DEHYDROGENASE (UBIQUINONE) 1 BETA SUBCOMPLEX, 4"/>
    <property type="match status" value="1"/>
</dbReference>
<name>A0A8C6T9N9_9GOBI</name>
<proteinExistence type="predicted"/>
<evidence type="ECO:0000313" key="3">
    <source>
        <dbReference type="Proteomes" id="UP000694523"/>
    </source>
</evidence>
<dbReference type="AlphaFoldDB" id="A0A8C6T9N9"/>
<sequence length="275" mass="32825">SRIKPDCYPFKSHKDALVFRRVQRRFRLRYVFKKFKEYVALCRQKDPQEALRPVNPGEAKLLDSASGATLRFKLAGEVFPPVVQYKIYTYRPIIDVGAFSPGNFTKPSNRQKVQQTKKSPTKTNQKKPNERVENNGWRVFRDFIKHREKIDTDPDIKKIIFRHSKLLRQQDKERRMKGIQIKWLKKMLVDDQFEELMRTMGIVDLKVDELMQWFEKNPDDVEDWLLNEWIAWANVLPLRIQNYEEYKNSWDNSGYSLPSELTIGPNHRNYDPFGQ</sequence>